<evidence type="ECO:0008006" key="4">
    <source>
        <dbReference type="Google" id="ProtNLM"/>
    </source>
</evidence>
<comment type="caution">
    <text evidence="2">The sequence shown here is derived from an EMBL/GenBank/DDBJ whole genome shotgun (WGS) entry which is preliminary data.</text>
</comment>
<protein>
    <recommendedName>
        <fullName evidence="4">Anti-sigma factor</fullName>
    </recommendedName>
</protein>
<dbReference type="PANTHER" id="PTHR37461:SF1">
    <property type="entry name" value="ANTI-SIGMA-K FACTOR RSKA"/>
    <property type="match status" value="1"/>
</dbReference>
<dbReference type="RefSeq" id="WP_058601283.1">
    <property type="nucleotide sequence ID" value="NZ_LDQA01000040.1"/>
</dbReference>
<reference evidence="2 3" key="1">
    <citation type="journal article" date="2016" name="Front. Microbiol.">
        <title>Genomic Resource of Rice Seed Associated Bacteria.</title>
        <authorList>
            <person name="Midha S."/>
            <person name="Bansal K."/>
            <person name="Sharma S."/>
            <person name="Kumar N."/>
            <person name="Patil P.P."/>
            <person name="Chaudhry V."/>
            <person name="Patil P.B."/>
        </authorList>
    </citation>
    <scope>NUCLEOTIDE SEQUENCE [LARGE SCALE GENOMIC DNA]</scope>
    <source>
        <strain evidence="2 3">NS365</strain>
    </source>
</reference>
<evidence type="ECO:0000256" key="1">
    <source>
        <dbReference type="SAM" id="Phobius"/>
    </source>
</evidence>
<dbReference type="GO" id="GO:0016989">
    <property type="term" value="F:sigma factor antagonist activity"/>
    <property type="evidence" value="ECO:0007669"/>
    <property type="project" value="TreeGrafter"/>
</dbReference>
<dbReference type="AlphaFoldDB" id="A0A175RK75"/>
<dbReference type="EMBL" id="LDQA01000040">
    <property type="protein sequence ID" value="KTR04170.1"/>
    <property type="molecule type" value="Genomic_DNA"/>
</dbReference>
<accession>A0A175RK75</accession>
<name>A0A175RK75_9HYPH</name>
<keyword evidence="3" id="KW-1185">Reference proteome</keyword>
<feature type="transmembrane region" description="Helical" evidence="1">
    <location>
        <begin position="89"/>
        <end position="110"/>
    </location>
</feature>
<keyword evidence="1" id="KW-1133">Transmembrane helix</keyword>
<evidence type="ECO:0000313" key="3">
    <source>
        <dbReference type="Proteomes" id="UP000078529"/>
    </source>
</evidence>
<dbReference type="GO" id="GO:0006417">
    <property type="term" value="P:regulation of translation"/>
    <property type="evidence" value="ECO:0007669"/>
    <property type="project" value="TreeGrafter"/>
</dbReference>
<dbReference type="InterPro" id="IPR051474">
    <property type="entry name" value="Anti-sigma-K/W_factor"/>
</dbReference>
<organism evidence="2 3">
    <name type="scientific">Aureimonas ureilytica</name>
    <dbReference type="NCBI Taxonomy" id="401562"/>
    <lineage>
        <taxon>Bacteria</taxon>
        <taxon>Pseudomonadati</taxon>
        <taxon>Pseudomonadota</taxon>
        <taxon>Alphaproteobacteria</taxon>
        <taxon>Hyphomicrobiales</taxon>
        <taxon>Aurantimonadaceae</taxon>
        <taxon>Aureimonas</taxon>
    </lineage>
</organism>
<keyword evidence="1" id="KW-0812">Transmembrane</keyword>
<keyword evidence="1" id="KW-0472">Membrane</keyword>
<dbReference type="PANTHER" id="PTHR37461">
    <property type="entry name" value="ANTI-SIGMA-K FACTOR RSKA"/>
    <property type="match status" value="1"/>
</dbReference>
<dbReference type="Proteomes" id="UP000078529">
    <property type="component" value="Unassembled WGS sequence"/>
</dbReference>
<sequence>MSGETRDMSESELLAYVDGELDAAARARVERRLESDPVAAALVEEWRMQNRRLEALYGSAAREPVPDRLRPDLMTRPRRDRAAGSWRQLAAALALLALGAGSGWFGHALLAPEGGASEPLVAQAVEAHDLYSSEVLHPVEVKAEDSAHLQTWLSKRLDRKLSIPDLRPLGLSLIGGRLLPGAGGEPAAQIMYEDTGGQRLTLYVLPTEEGGESAFRYAKLDGLEAISWRDENVHCVLVGGLPRERLQTIAKLAYGELI</sequence>
<proteinExistence type="predicted"/>
<dbReference type="PATRIC" id="fig|401562.4.peg.3045"/>
<gene>
    <name evidence="2" type="ORF">NS365_15955</name>
</gene>
<evidence type="ECO:0000313" key="2">
    <source>
        <dbReference type="EMBL" id="KTR04170.1"/>
    </source>
</evidence>